<dbReference type="GO" id="GO:0005634">
    <property type="term" value="C:nucleus"/>
    <property type="evidence" value="ECO:0007669"/>
    <property type="project" value="TreeGrafter"/>
</dbReference>
<dbReference type="GO" id="GO:0005737">
    <property type="term" value="C:cytoplasm"/>
    <property type="evidence" value="ECO:0007669"/>
    <property type="project" value="TreeGrafter"/>
</dbReference>
<dbReference type="RefSeq" id="XP_043048392.1">
    <property type="nucleotide sequence ID" value="XM_043192097.1"/>
</dbReference>
<evidence type="ECO:0000313" key="4">
    <source>
        <dbReference type="Proteomes" id="UP000790833"/>
    </source>
</evidence>
<reference evidence="3" key="1">
    <citation type="submission" date="2021-03" db="EMBL/GenBank/DDBJ databases">
        <authorList>
            <person name="Palmer J.M."/>
        </authorList>
    </citation>
    <scope>NUCLEOTIDE SEQUENCE</scope>
    <source>
        <strain evidence="3">ARV_011</strain>
    </source>
</reference>
<dbReference type="SUPFAM" id="SSF53474">
    <property type="entry name" value="alpha/beta-Hydrolases"/>
    <property type="match status" value="1"/>
</dbReference>
<evidence type="ECO:0000259" key="2">
    <source>
        <dbReference type="Pfam" id="PF03959"/>
    </source>
</evidence>
<dbReference type="OrthoDB" id="2094269at2759"/>
<dbReference type="GO" id="GO:0016787">
    <property type="term" value="F:hydrolase activity"/>
    <property type="evidence" value="ECO:0007669"/>
    <property type="project" value="UniProtKB-KW"/>
</dbReference>
<dbReference type="InterPro" id="IPR029058">
    <property type="entry name" value="AB_hydrolase_fold"/>
</dbReference>
<organism evidence="3 4">
    <name type="scientific">Scheffersomyces spartinae</name>
    <dbReference type="NCBI Taxonomy" id="45513"/>
    <lineage>
        <taxon>Eukaryota</taxon>
        <taxon>Fungi</taxon>
        <taxon>Dikarya</taxon>
        <taxon>Ascomycota</taxon>
        <taxon>Saccharomycotina</taxon>
        <taxon>Pichiomycetes</taxon>
        <taxon>Debaryomycetaceae</taxon>
        <taxon>Scheffersomyces</taxon>
    </lineage>
</organism>
<dbReference type="Proteomes" id="UP000790833">
    <property type="component" value="Unassembled WGS sequence"/>
</dbReference>
<evidence type="ECO:0000313" key="3">
    <source>
        <dbReference type="EMBL" id="KAG7192842.1"/>
    </source>
</evidence>
<proteinExistence type="predicted"/>
<dbReference type="PANTHER" id="PTHR48070">
    <property type="entry name" value="ESTERASE OVCA2"/>
    <property type="match status" value="1"/>
</dbReference>
<dbReference type="Pfam" id="PF03959">
    <property type="entry name" value="FSH1"/>
    <property type="match status" value="1"/>
</dbReference>
<comment type="caution">
    <text evidence="3">The sequence shown here is derived from an EMBL/GenBank/DDBJ whole genome shotgun (WGS) entry which is preliminary data.</text>
</comment>
<gene>
    <name evidence="3" type="primary">FSH1</name>
    <name evidence="3" type="ORF">KQ657_001299</name>
</gene>
<evidence type="ECO:0000256" key="1">
    <source>
        <dbReference type="ARBA" id="ARBA00022801"/>
    </source>
</evidence>
<accession>A0A9P7V7Z7</accession>
<name>A0A9P7V7Z7_9ASCO</name>
<sequence>MSRKFVCLPGYLQSGKVFAEKSSGIRKILTKKYNCQLDYIDPPILIPNKEELPFTLSEDENEANTKFSGLVDLNVNRCWWSHKSTPCRYEHFDEALSYVVDYIKENGPYDGIIGFSQGAAMAAIVANNINKLLPSHENFKVAVIISGFAFVEPKNPEDDREKLNTEITDVLTYTENVNLVPGYEKYFQAPTDFDTSIILIYGSNDFAVPNVRSRHLESLYALAVLNTFVHDGGHLVPNKKQFLNPVVEQIESSLESKPNL</sequence>
<protein>
    <submittedName>
        <fullName evidence="3">Dihydrofolate reductase</fullName>
    </submittedName>
</protein>
<dbReference type="GeneID" id="66114673"/>
<dbReference type="Gene3D" id="3.40.50.1820">
    <property type="entry name" value="alpha/beta hydrolase"/>
    <property type="match status" value="1"/>
</dbReference>
<dbReference type="InterPro" id="IPR005645">
    <property type="entry name" value="FSH-like_dom"/>
</dbReference>
<keyword evidence="4" id="KW-1185">Reference proteome</keyword>
<dbReference type="AlphaFoldDB" id="A0A9P7V7Z7"/>
<dbReference type="EMBL" id="JAHMUF010000015">
    <property type="protein sequence ID" value="KAG7192842.1"/>
    <property type="molecule type" value="Genomic_DNA"/>
</dbReference>
<dbReference type="PANTHER" id="PTHR48070:SF9">
    <property type="entry name" value="FAMILY OF SERINE HYDROLASES 1"/>
    <property type="match status" value="1"/>
</dbReference>
<dbReference type="InterPro" id="IPR050593">
    <property type="entry name" value="LovG"/>
</dbReference>
<keyword evidence="1" id="KW-0378">Hydrolase</keyword>
<feature type="domain" description="Serine hydrolase" evidence="2">
    <location>
        <begin position="3"/>
        <end position="245"/>
    </location>
</feature>